<gene>
    <name evidence="8" type="ORF">AVEN_75598_1</name>
</gene>
<dbReference type="Pfam" id="PF21788">
    <property type="entry name" value="TNP-like_GBD"/>
    <property type="match status" value="1"/>
</dbReference>
<dbReference type="SMART" id="SM00692">
    <property type="entry name" value="DM3"/>
    <property type="match status" value="1"/>
</dbReference>
<protein>
    <recommendedName>
        <fullName evidence="7">THAP-type domain-containing protein</fullName>
    </recommendedName>
</protein>
<accession>A0A4Y2CMW7</accession>
<dbReference type="EMBL" id="BGPR01000205">
    <property type="protein sequence ID" value="GBM04645.1"/>
    <property type="molecule type" value="Genomic_DNA"/>
</dbReference>
<dbReference type="OrthoDB" id="6436837at2759"/>
<keyword evidence="3" id="KW-0862">Zinc</keyword>
<dbReference type="InterPro" id="IPR048366">
    <property type="entry name" value="TNP-like_GBD"/>
</dbReference>
<evidence type="ECO:0000256" key="2">
    <source>
        <dbReference type="ARBA" id="ARBA00022771"/>
    </source>
</evidence>
<evidence type="ECO:0000259" key="7">
    <source>
        <dbReference type="PROSITE" id="PS50950"/>
    </source>
</evidence>
<dbReference type="Pfam" id="PF21787">
    <property type="entry name" value="TNP-like_RNaseH_N"/>
    <property type="match status" value="1"/>
</dbReference>
<keyword evidence="4 5" id="KW-0238">DNA-binding</keyword>
<feature type="compositionally biased region" description="Basic and acidic residues" evidence="6">
    <location>
        <begin position="1007"/>
        <end position="1037"/>
    </location>
</feature>
<evidence type="ECO:0000256" key="4">
    <source>
        <dbReference type="ARBA" id="ARBA00023125"/>
    </source>
</evidence>
<dbReference type="SUPFAM" id="SSF57716">
    <property type="entry name" value="Glucocorticoid receptor-like (DNA-binding domain)"/>
    <property type="match status" value="1"/>
</dbReference>
<dbReference type="InterPro" id="IPR006612">
    <property type="entry name" value="THAP_Znf"/>
</dbReference>
<keyword evidence="9" id="KW-1185">Reference proteome</keyword>
<feature type="region of interest" description="Disordered" evidence="6">
    <location>
        <begin position="1004"/>
        <end position="1053"/>
    </location>
</feature>
<dbReference type="Proteomes" id="UP000499080">
    <property type="component" value="Unassembled WGS sequence"/>
</dbReference>
<evidence type="ECO:0000256" key="5">
    <source>
        <dbReference type="PROSITE-ProRule" id="PRU00309"/>
    </source>
</evidence>
<dbReference type="Pfam" id="PF05485">
    <property type="entry name" value="THAP"/>
    <property type="match status" value="1"/>
</dbReference>
<dbReference type="PANTHER" id="PTHR46927">
    <property type="entry name" value="AGAP005574-PA"/>
    <property type="match status" value="1"/>
</dbReference>
<evidence type="ECO:0000256" key="6">
    <source>
        <dbReference type="SAM" id="MobiDB-lite"/>
    </source>
</evidence>
<dbReference type="InterPro" id="IPR038441">
    <property type="entry name" value="THAP_Znf_sf"/>
</dbReference>
<dbReference type="SMART" id="SM00980">
    <property type="entry name" value="THAP"/>
    <property type="match status" value="1"/>
</dbReference>
<dbReference type="InterPro" id="IPR048365">
    <property type="entry name" value="TNP-like_RNaseH_N"/>
</dbReference>
<name>A0A4Y2CMW7_ARAVE</name>
<dbReference type="Pfam" id="PF12017">
    <property type="entry name" value="Tnp_P_element"/>
    <property type="match status" value="1"/>
</dbReference>
<keyword evidence="2 5" id="KW-0863">Zinc-finger</keyword>
<evidence type="ECO:0000313" key="9">
    <source>
        <dbReference type="Proteomes" id="UP000499080"/>
    </source>
</evidence>
<keyword evidence="1" id="KW-0479">Metal-binding</keyword>
<dbReference type="InterPro" id="IPR052224">
    <property type="entry name" value="THAP_domain_protein"/>
</dbReference>
<sequence>MDKRKMRIVTTICCLHPHSTPILGILSRRNVAPSVETQVSTTALPWPSRMRRPTRSTAFNCMPSKCSVPACRGNYDESTKVAVFSFPNDERLREKWLHAIRRTDFKITKNSKVCEKHFKDGEVLRNSTFYNEKTGETISAPLKRPKLKENAVPSIFPGCPSYMSSSSAIRESPSKKRQRLEQEQINFAVKESLNSKHEYELKTMFTNFAEFRNCIKGHSFSSFWTVVEKNENMLFFNLSLKDDIPSIKYAVSVSNDLMLNASFMGERISKYKKVILPIKVNNLNEIFDILEYFEKGTIVESESSLNDKIHVIESVIKNAEDIFTDKNKFFFEFFLEQLHLLKCKPERYRYSPNILVFASLLFYLSPQAYKFLRNSHYMILPDPSTIRKIGTILKNSPQTEEYTNFLVYAKHAFHSLKDDDLKVFLMIDEIHIKPFLDYKGGNIVGMAYNSSNLATSVQVFMLQSLFSPYKDVIHIVPIDTFDASKLFDLMKKVIMGLEEIGFKVMGMVTDNNSINRAAASNFANPPKLQVKYDHPADKSRPLFYVIDSVHILKCVRNNWLNNHKNGYYFYYPDFDTLNVSTASLSSVRKLYDLECSSLLKFGYGLTRKALWPTNLERQNVKLALKLFSTDVVHALNELGEKYNLECYEQTAKFINIISTWWDIVNVKTPDKGKFKRNPMCEPLTSSPSDKGLMFLKQLVSWVNKWENLDSNNGRLSKETFLALNHTTQAFIEIVNHCTKSFKKEYILLGKIQTDKLESRFGQYRSMAGDQYHISVRQIYETESKLRLCHELKLASHKKGSITVDIFDNSEKNDEEKQPIDLIFCDIMVEESDIEKIADTLPIVTYLAGYCSHAALKKTKCSYCRQKLITDKESISHDNYKLIDVKDRGGLLYPSKIVVNAVIHTYIVVQKLISEKYEDKFIQVLNQRSLVVNLVEDILVTKDIFLSFDVCVDGHDILHLINIILRSATNSLLNNYCKVKNDKLKKIPNVTVVSKNKRKLETFSKNSLSDKRESSKKSNKLKEGTMPRIAEVSEKNSVNDEGEAGEKQNFILTN</sequence>
<comment type="caution">
    <text evidence="8">The sequence shown here is derived from an EMBL/GenBank/DDBJ whole genome shotgun (WGS) entry which is preliminary data.</text>
</comment>
<dbReference type="Gene3D" id="6.20.210.20">
    <property type="entry name" value="THAP domain"/>
    <property type="match status" value="1"/>
</dbReference>
<organism evidence="8 9">
    <name type="scientific">Araneus ventricosus</name>
    <name type="common">Orbweaver spider</name>
    <name type="synonym">Epeira ventricosa</name>
    <dbReference type="NCBI Taxonomy" id="182803"/>
    <lineage>
        <taxon>Eukaryota</taxon>
        <taxon>Metazoa</taxon>
        <taxon>Ecdysozoa</taxon>
        <taxon>Arthropoda</taxon>
        <taxon>Chelicerata</taxon>
        <taxon>Arachnida</taxon>
        <taxon>Araneae</taxon>
        <taxon>Araneomorphae</taxon>
        <taxon>Entelegynae</taxon>
        <taxon>Araneoidea</taxon>
        <taxon>Araneidae</taxon>
        <taxon>Araneus</taxon>
    </lineage>
</organism>
<dbReference type="AlphaFoldDB" id="A0A4Y2CMW7"/>
<feature type="domain" description="THAP-type" evidence="7">
    <location>
        <begin position="62"/>
        <end position="156"/>
    </location>
</feature>
<dbReference type="GO" id="GO:0003677">
    <property type="term" value="F:DNA binding"/>
    <property type="evidence" value="ECO:0007669"/>
    <property type="project" value="UniProtKB-UniRule"/>
</dbReference>
<evidence type="ECO:0000256" key="1">
    <source>
        <dbReference type="ARBA" id="ARBA00022723"/>
    </source>
</evidence>
<dbReference type="PROSITE" id="PS50950">
    <property type="entry name" value="ZF_THAP"/>
    <property type="match status" value="1"/>
</dbReference>
<proteinExistence type="predicted"/>
<evidence type="ECO:0000313" key="8">
    <source>
        <dbReference type="EMBL" id="GBM04645.1"/>
    </source>
</evidence>
<evidence type="ECO:0000256" key="3">
    <source>
        <dbReference type="ARBA" id="ARBA00022833"/>
    </source>
</evidence>
<reference evidence="8 9" key="1">
    <citation type="journal article" date="2019" name="Sci. Rep.">
        <title>Orb-weaving spider Araneus ventricosus genome elucidates the spidroin gene catalogue.</title>
        <authorList>
            <person name="Kono N."/>
            <person name="Nakamura H."/>
            <person name="Ohtoshi R."/>
            <person name="Moran D.A.P."/>
            <person name="Shinohara A."/>
            <person name="Yoshida Y."/>
            <person name="Fujiwara M."/>
            <person name="Mori M."/>
            <person name="Tomita M."/>
            <person name="Arakawa K."/>
        </authorList>
    </citation>
    <scope>NUCLEOTIDE SEQUENCE [LARGE SCALE GENOMIC DNA]</scope>
</reference>
<dbReference type="PANTHER" id="PTHR46927:SF3">
    <property type="entry name" value="THAP-TYPE DOMAIN-CONTAINING PROTEIN"/>
    <property type="match status" value="1"/>
</dbReference>
<dbReference type="InterPro" id="IPR021896">
    <property type="entry name" value="THAP9-like_HTH"/>
</dbReference>
<dbReference type="GO" id="GO:0008270">
    <property type="term" value="F:zinc ion binding"/>
    <property type="evidence" value="ECO:0007669"/>
    <property type="project" value="UniProtKB-KW"/>
</dbReference>